<reference evidence="1" key="1">
    <citation type="submission" date="2018-05" db="EMBL/GenBank/DDBJ databases">
        <authorList>
            <person name="Lanie J.A."/>
            <person name="Ng W.-L."/>
            <person name="Kazmierczak K.M."/>
            <person name="Andrzejewski T.M."/>
            <person name="Davidsen T.M."/>
            <person name="Wayne K.J."/>
            <person name="Tettelin H."/>
            <person name="Glass J.I."/>
            <person name="Rusch D."/>
            <person name="Podicherti R."/>
            <person name="Tsui H.-C.T."/>
            <person name="Winkler M.E."/>
        </authorList>
    </citation>
    <scope>NUCLEOTIDE SEQUENCE</scope>
</reference>
<dbReference type="AlphaFoldDB" id="A0A382TTL5"/>
<dbReference type="EMBL" id="UINC01138733">
    <property type="protein sequence ID" value="SVD24861.1"/>
    <property type="molecule type" value="Genomic_DNA"/>
</dbReference>
<proteinExistence type="predicted"/>
<name>A0A382TTL5_9ZZZZ</name>
<protein>
    <submittedName>
        <fullName evidence="1">Uncharacterized protein</fullName>
    </submittedName>
</protein>
<organism evidence="1">
    <name type="scientific">marine metagenome</name>
    <dbReference type="NCBI Taxonomy" id="408172"/>
    <lineage>
        <taxon>unclassified sequences</taxon>
        <taxon>metagenomes</taxon>
        <taxon>ecological metagenomes</taxon>
    </lineage>
</organism>
<evidence type="ECO:0000313" key="1">
    <source>
        <dbReference type="EMBL" id="SVD24861.1"/>
    </source>
</evidence>
<sequence length="299" mass="33501">EFIASISGAGNGITYDMTFGFAANATDGFDVEIDLYAPPIPPPPSFDAALGWMSDRYYTQILAVDIGVEKIYDILLQYPEDDMITLSWDNSGWSSLGTFILQDAFDGAFLDEDMTQVNSITLTNPVFNVLKLKVTATGGSPEEDTDDLSLMDNWNLISFDIDIVNDDIEDVFAELISSSNLIYVTGYSEEGFIYFDPNGPSFLNTLLNIEPGDGYWIKLFEPDNIIQFGYQLSADYTIDLMESWNMIAYWLQENSIPEEAFGELIENDNLIYVTGYSEEGFVYFDPNGLEFLNTLTALE</sequence>
<feature type="non-terminal residue" evidence="1">
    <location>
        <position position="1"/>
    </location>
</feature>
<gene>
    <name evidence="1" type="ORF">METZ01_LOCUS377715</name>
</gene>
<feature type="non-terminal residue" evidence="1">
    <location>
        <position position="299"/>
    </location>
</feature>
<accession>A0A382TTL5</accession>